<feature type="compositionally biased region" description="Low complexity" evidence="4">
    <location>
        <begin position="478"/>
        <end position="487"/>
    </location>
</feature>
<dbReference type="SMART" id="SM00240">
    <property type="entry name" value="FHA"/>
    <property type="match status" value="1"/>
</dbReference>
<dbReference type="Pfam" id="PF00498">
    <property type="entry name" value="FHA"/>
    <property type="match status" value="1"/>
</dbReference>
<dbReference type="CDD" id="cd22663">
    <property type="entry name" value="FHA_RNF8"/>
    <property type="match status" value="1"/>
</dbReference>
<dbReference type="SUPFAM" id="SSF57850">
    <property type="entry name" value="RING/U-box"/>
    <property type="match status" value="1"/>
</dbReference>
<feature type="region of interest" description="Disordered" evidence="4">
    <location>
        <begin position="476"/>
        <end position="563"/>
    </location>
</feature>
<comment type="caution">
    <text evidence="7">The sequence shown here is derived from an EMBL/GenBank/DDBJ whole genome shotgun (WGS) entry which is preliminary data.</text>
</comment>
<dbReference type="GO" id="GO:0005634">
    <property type="term" value="C:nucleus"/>
    <property type="evidence" value="ECO:0007669"/>
    <property type="project" value="TreeGrafter"/>
</dbReference>
<dbReference type="InterPro" id="IPR000253">
    <property type="entry name" value="FHA_dom"/>
</dbReference>
<dbReference type="GO" id="GO:0008270">
    <property type="term" value="F:zinc ion binding"/>
    <property type="evidence" value="ECO:0007669"/>
    <property type="project" value="UniProtKB-KW"/>
</dbReference>
<dbReference type="GO" id="GO:0006511">
    <property type="term" value="P:ubiquitin-dependent protein catabolic process"/>
    <property type="evidence" value="ECO:0007669"/>
    <property type="project" value="TreeGrafter"/>
</dbReference>
<dbReference type="Gene3D" id="2.60.200.20">
    <property type="match status" value="1"/>
</dbReference>
<evidence type="ECO:0000259" key="6">
    <source>
        <dbReference type="PROSITE" id="PS50089"/>
    </source>
</evidence>
<dbReference type="InterPro" id="IPR052256">
    <property type="entry name" value="E3_ubiquitin-ligase_CHFR"/>
</dbReference>
<feature type="region of interest" description="Disordered" evidence="4">
    <location>
        <begin position="170"/>
        <end position="189"/>
    </location>
</feature>
<dbReference type="PROSITE" id="PS50006">
    <property type="entry name" value="FHA_DOMAIN"/>
    <property type="match status" value="1"/>
</dbReference>
<dbReference type="Gene3D" id="3.30.40.10">
    <property type="entry name" value="Zinc/RING finger domain, C3HC4 (zinc finger)"/>
    <property type="match status" value="1"/>
</dbReference>
<dbReference type="InterPro" id="IPR001841">
    <property type="entry name" value="Znf_RING"/>
</dbReference>
<feature type="domain" description="RING-type" evidence="6">
    <location>
        <begin position="361"/>
        <end position="431"/>
    </location>
</feature>
<dbReference type="SUPFAM" id="SSF49879">
    <property type="entry name" value="SMAD/FHA domain"/>
    <property type="match status" value="1"/>
</dbReference>
<dbReference type="GO" id="GO:0004842">
    <property type="term" value="F:ubiquitin-protein transferase activity"/>
    <property type="evidence" value="ECO:0007669"/>
    <property type="project" value="TreeGrafter"/>
</dbReference>
<dbReference type="GO" id="GO:0016567">
    <property type="term" value="P:protein ubiquitination"/>
    <property type="evidence" value="ECO:0007669"/>
    <property type="project" value="TreeGrafter"/>
</dbReference>
<evidence type="ECO:0000256" key="4">
    <source>
        <dbReference type="SAM" id="MobiDB-lite"/>
    </source>
</evidence>
<keyword evidence="1 3" id="KW-0479">Metal-binding</keyword>
<evidence type="ECO:0000256" key="3">
    <source>
        <dbReference type="PROSITE-ProRule" id="PRU00175"/>
    </source>
</evidence>
<dbReference type="PANTHER" id="PTHR16079">
    <property type="entry name" value="UBIQUITIN LIGASE PROTEIN CHFR"/>
    <property type="match status" value="1"/>
</dbReference>
<dbReference type="AlphaFoldDB" id="A0AAD9P8X7"/>
<gene>
    <name evidence="7" type="ORF">NP493_82g02033</name>
</gene>
<dbReference type="EMBL" id="JAODUO010000081">
    <property type="protein sequence ID" value="KAK2190383.1"/>
    <property type="molecule type" value="Genomic_DNA"/>
</dbReference>
<evidence type="ECO:0000313" key="8">
    <source>
        <dbReference type="Proteomes" id="UP001209878"/>
    </source>
</evidence>
<evidence type="ECO:0000313" key="7">
    <source>
        <dbReference type="EMBL" id="KAK2190383.1"/>
    </source>
</evidence>
<sequence length="581" mass="66440">MGETVDICCLKRISDGTKKYKIIELEHSNEVTIGRDRDVSVFIPSPAISRRHAVLLRQSDNTWTVTDNKSTNGVKVNGVKLAPLQPVTLRDGDHVQLGVPPAPCQAAPYVWVFCEKLRVKRKTFVRAEMAGDRKRPLADSQQTASQPDVAIAIPVRKKLCASVTSEWSPSQDLHRKLEQEEERMREQMRRQEEKLEELRQQLEEKDLVQVAMETEIRAKEEELREELRKEKERLEAERRDFEVEVKRAYEAEIETKERSLLERLGREQEQLRSEKENVEETLQREMERQLHEKDHRLQVELEQQKTQLENVIAQRELEQKMLASELTKTQCENEVQRDAALQARESLLANFATLMETELQCSICNELFVQVRYRCVVLEGLPPNVGPCEQWFMITDHRGLRVAENVHNSHSFCAACIEQWKKVKKQCPVCRCPISSQLRSLVLDSYIDRMVEHLSDDMKKSRQKLIEERKAEKLAKEAAAATAATSRGRGRRRGRGQGRQRGRPARGRGGTAAVLPPVHQEPPPVVVPAQPIVIESDASDTDVSEEQYHGYSSSEADSEESVEGVPGTYFGGWGHCFHCGT</sequence>
<accession>A0AAD9P8X7</accession>
<keyword evidence="2" id="KW-0862">Zinc</keyword>
<feature type="compositionally biased region" description="Basic residues" evidence="4">
    <location>
        <begin position="488"/>
        <end position="506"/>
    </location>
</feature>
<dbReference type="InterPro" id="IPR008984">
    <property type="entry name" value="SMAD_FHA_dom_sf"/>
</dbReference>
<feature type="domain" description="FHA" evidence="5">
    <location>
        <begin position="31"/>
        <end position="81"/>
    </location>
</feature>
<protein>
    <submittedName>
        <fullName evidence="7">Uncharacterized protein</fullName>
    </submittedName>
</protein>
<proteinExistence type="predicted"/>
<evidence type="ECO:0000259" key="5">
    <source>
        <dbReference type="PROSITE" id="PS50006"/>
    </source>
</evidence>
<dbReference type="PANTHER" id="PTHR16079:SF4">
    <property type="entry name" value="E3 UBIQUITIN-PROTEIN LIGASE CHFR"/>
    <property type="match status" value="1"/>
</dbReference>
<keyword evidence="8" id="KW-1185">Reference proteome</keyword>
<organism evidence="7 8">
    <name type="scientific">Ridgeia piscesae</name>
    <name type="common">Tubeworm</name>
    <dbReference type="NCBI Taxonomy" id="27915"/>
    <lineage>
        <taxon>Eukaryota</taxon>
        <taxon>Metazoa</taxon>
        <taxon>Spiralia</taxon>
        <taxon>Lophotrochozoa</taxon>
        <taxon>Annelida</taxon>
        <taxon>Polychaeta</taxon>
        <taxon>Sedentaria</taxon>
        <taxon>Canalipalpata</taxon>
        <taxon>Sabellida</taxon>
        <taxon>Siboglinidae</taxon>
        <taxon>Ridgeia</taxon>
    </lineage>
</organism>
<dbReference type="Proteomes" id="UP001209878">
    <property type="component" value="Unassembled WGS sequence"/>
</dbReference>
<feature type="compositionally biased region" description="Basic and acidic residues" evidence="4">
    <location>
        <begin position="172"/>
        <end position="189"/>
    </location>
</feature>
<evidence type="ECO:0000256" key="1">
    <source>
        <dbReference type="ARBA" id="ARBA00022771"/>
    </source>
</evidence>
<dbReference type="InterPro" id="IPR013083">
    <property type="entry name" value="Znf_RING/FYVE/PHD"/>
</dbReference>
<keyword evidence="1 3" id="KW-0863">Zinc-finger</keyword>
<reference evidence="7" key="1">
    <citation type="journal article" date="2023" name="Mol. Biol. Evol.">
        <title>Third-Generation Sequencing Reveals the Adaptive Role of the Epigenome in Three Deep-Sea Polychaetes.</title>
        <authorList>
            <person name="Perez M."/>
            <person name="Aroh O."/>
            <person name="Sun Y."/>
            <person name="Lan Y."/>
            <person name="Juniper S.K."/>
            <person name="Young C.R."/>
            <person name="Angers B."/>
            <person name="Qian P.Y."/>
        </authorList>
    </citation>
    <scope>NUCLEOTIDE SEQUENCE</scope>
    <source>
        <strain evidence="7">R07B-5</strain>
    </source>
</reference>
<evidence type="ECO:0000256" key="2">
    <source>
        <dbReference type="ARBA" id="ARBA00022833"/>
    </source>
</evidence>
<name>A0AAD9P8X7_RIDPI</name>
<dbReference type="PROSITE" id="PS50089">
    <property type="entry name" value="ZF_RING_2"/>
    <property type="match status" value="1"/>
</dbReference>